<dbReference type="OrthoDB" id="4467712at2"/>
<comment type="caution">
    <text evidence="1">The sequence shown here is derived from an EMBL/GenBank/DDBJ whole genome shotgun (WGS) entry which is preliminary data.</text>
</comment>
<dbReference type="Proteomes" id="UP000034098">
    <property type="component" value="Unassembled WGS sequence"/>
</dbReference>
<accession>A0A0M2HAY3</accession>
<dbReference type="PATRIC" id="fig|69370.6.peg.1353"/>
<proteinExistence type="predicted"/>
<evidence type="ECO:0000313" key="1">
    <source>
        <dbReference type="EMBL" id="KJL43623.1"/>
    </source>
</evidence>
<dbReference type="RefSeq" id="WP_045297782.1">
    <property type="nucleotide sequence ID" value="NZ_JYJA01000030.1"/>
</dbReference>
<reference evidence="1 2" key="1">
    <citation type="submission" date="2015-02" db="EMBL/GenBank/DDBJ databases">
        <title>Draft genome sequences of ten Microbacterium spp. with emphasis on heavy metal contaminated environments.</title>
        <authorList>
            <person name="Corretto E."/>
        </authorList>
    </citation>
    <scope>NUCLEOTIDE SEQUENCE [LARGE SCALE GENOMIC DNA]</scope>
    <source>
        <strain evidence="1 2">DSM 8608</strain>
    </source>
</reference>
<sequence length="75" mass="7954">MEGIEWWKSLDAGTRDWLIAHNGEALPADVVAKVVAAGGNVASDAWWVGEEGPDGLYLSDEAVDWIEAVGNAEAT</sequence>
<gene>
    <name evidence="1" type="ORF">RS82_01318</name>
</gene>
<protein>
    <submittedName>
        <fullName evidence="1">Uncharacterized protein</fullName>
    </submittedName>
</protein>
<keyword evidence="2" id="KW-1185">Reference proteome</keyword>
<organism evidence="1 2">
    <name type="scientific">Microbacterium trichothecenolyticum</name>
    <name type="common">Aureobacterium trichothecenolyticum</name>
    <dbReference type="NCBI Taxonomy" id="69370"/>
    <lineage>
        <taxon>Bacteria</taxon>
        <taxon>Bacillati</taxon>
        <taxon>Actinomycetota</taxon>
        <taxon>Actinomycetes</taxon>
        <taxon>Micrococcales</taxon>
        <taxon>Microbacteriaceae</taxon>
        <taxon>Microbacterium</taxon>
    </lineage>
</organism>
<name>A0A0M2HAY3_MICTR</name>
<dbReference type="EMBL" id="JYJA01000030">
    <property type="protein sequence ID" value="KJL43623.1"/>
    <property type="molecule type" value="Genomic_DNA"/>
</dbReference>
<dbReference type="AlphaFoldDB" id="A0A0M2HAY3"/>
<evidence type="ECO:0000313" key="2">
    <source>
        <dbReference type="Proteomes" id="UP000034098"/>
    </source>
</evidence>